<dbReference type="EMBL" id="BARV01012631">
    <property type="protein sequence ID" value="GAI06003.1"/>
    <property type="molecule type" value="Genomic_DNA"/>
</dbReference>
<gene>
    <name evidence="1" type="ORF">S06H3_23293</name>
</gene>
<dbReference type="AlphaFoldDB" id="X1KH55"/>
<proteinExistence type="predicted"/>
<accession>X1KH55</accession>
<reference evidence="1" key="1">
    <citation type="journal article" date="2014" name="Front. Microbiol.">
        <title>High frequency of phylogenetically diverse reductive dehalogenase-homologous genes in deep subseafloor sedimentary metagenomes.</title>
        <authorList>
            <person name="Kawai M."/>
            <person name="Futagami T."/>
            <person name="Toyoda A."/>
            <person name="Takaki Y."/>
            <person name="Nishi S."/>
            <person name="Hori S."/>
            <person name="Arai W."/>
            <person name="Tsubouchi T."/>
            <person name="Morono Y."/>
            <person name="Uchiyama I."/>
            <person name="Ito T."/>
            <person name="Fujiyama A."/>
            <person name="Inagaki F."/>
            <person name="Takami H."/>
        </authorList>
    </citation>
    <scope>NUCLEOTIDE SEQUENCE</scope>
    <source>
        <strain evidence="1">Expedition CK06-06</strain>
    </source>
</reference>
<sequence>MDNTFMKRMIEISGFNPVGNIYKLYPDYLDFFK</sequence>
<feature type="non-terminal residue" evidence="1">
    <location>
        <position position="33"/>
    </location>
</feature>
<evidence type="ECO:0000313" key="1">
    <source>
        <dbReference type="EMBL" id="GAI06003.1"/>
    </source>
</evidence>
<comment type="caution">
    <text evidence="1">The sequence shown here is derived from an EMBL/GenBank/DDBJ whole genome shotgun (WGS) entry which is preliminary data.</text>
</comment>
<organism evidence="1">
    <name type="scientific">marine sediment metagenome</name>
    <dbReference type="NCBI Taxonomy" id="412755"/>
    <lineage>
        <taxon>unclassified sequences</taxon>
        <taxon>metagenomes</taxon>
        <taxon>ecological metagenomes</taxon>
    </lineage>
</organism>
<protein>
    <submittedName>
        <fullName evidence="1">Uncharacterized protein</fullName>
    </submittedName>
</protein>
<name>X1KH55_9ZZZZ</name>